<feature type="domain" description="Phosphatidic acid phosphatase type 2/haloperoxidase" evidence="2">
    <location>
        <begin position="119"/>
        <end position="225"/>
    </location>
</feature>
<reference evidence="3" key="2">
    <citation type="submission" date="2021-04" db="EMBL/GenBank/DDBJ databases">
        <authorList>
            <person name="Gilroy R."/>
        </authorList>
    </citation>
    <scope>NUCLEOTIDE SEQUENCE</scope>
    <source>
        <strain evidence="3">ChiGjej6B6-14162</strain>
    </source>
</reference>
<organism evidence="3 4">
    <name type="scientific">Candidatus Parabacteroides intestinipullorum</name>
    <dbReference type="NCBI Taxonomy" id="2838723"/>
    <lineage>
        <taxon>Bacteria</taxon>
        <taxon>Pseudomonadati</taxon>
        <taxon>Bacteroidota</taxon>
        <taxon>Bacteroidia</taxon>
        <taxon>Bacteroidales</taxon>
        <taxon>Tannerellaceae</taxon>
        <taxon>Parabacteroides</taxon>
    </lineage>
</organism>
<dbReference type="PANTHER" id="PTHR14969">
    <property type="entry name" value="SPHINGOSINE-1-PHOSPHATE PHOSPHOHYDROLASE"/>
    <property type="match status" value="1"/>
</dbReference>
<evidence type="ECO:0000256" key="1">
    <source>
        <dbReference type="SAM" id="SignalP"/>
    </source>
</evidence>
<protein>
    <submittedName>
        <fullName evidence="3">Phosphatase PAP2 family protein</fullName>
    </submittedName>
</protein>
<sequence>MKKMITSCKTVILSSLIAVQAMAQQPAADSTSYLDNNFHNKAQLLTNQIIQSKAFQMTYIGVPLIVSGLIVKSNDDHFRSLRNAYISTFRNHYDDYLQYVPLVATFGLKAAGVEGRSSWGRMLVSDAFSATLLAAAVNGIKYTAKVPRPDGSSRNSFPSGHTAVAFMGATILHKEYGLTRSPWYSVGGYAVATATAVSRMLNNRHWMSDVLAGAGIGILSTEVGYFLADLIFKDKGITSKNLDFSDFDYDRNPSFFGLYAGFSLMPAHYQLSPHINLKATTGTTAGFEGAWFMNRYVGFGGRIAATSMPITLTEALPWPEVQQLESNPLNYITTSVGTYLSYPVTDHFLVGGKLLLGVNYIGDNTLFALYQKETEKAQEIKIAQVGDEFNANLTTGVSVSYVLKPQLGIRIFFDYSLNPAKFDTEYFVEMPQSESGRSQTILHSMTLGASVNVMLW</sequence>
<proteinExistence type="predicted"/>
<dbReference type="Proteomes" id="UP000886740">
    <property type="component" value="Unassembled WGS sequence"/>
</dbReference>
<comment type="caution">
    <text evidence="3">The sequence shown here is derived from an EMBL/GenBank/DDBJ whole genome shotgun (WGS) entry which is preliminary data.</text>
</comment>
<dbReference type="Pfam" id="PF01569">
    <property type="entry name" value="PAP2"/>
    <property type="match status" value="1"/>
</dbReference>
<evidence type="ECO:0000313" key="3">
    <source>
        <dbReference type="EMBL" id="HIX73903.1"/>
    </source>
</evidence>
<dbReference type="InterPro" id="IPR000326">
    <property type="entry name" value="PAP2/HPO"/>
</dbReference>
<dbReference type="PANTHER" id="PTHR14969:SF13">
    <property type="entry name" value="AT30094P"/>
    <property type="match status" value="1"/>
</dbReference>
<dbReference type="SMART" id="SM00014">
    <property type="entry name" value="acidPPc"/>
    <property type="match status" value="1"/>
</dbReference>
<reference evidence="3" key="1">
    <citation type="journal article" date="2021" name="PeerJ">
        <title>Extensive microbial diversity within the chicken gut microbiome revealed by metagenomics and culture.</title>
        <authorList>
            <person name="Gilroy R."/>
            <person name="Ravi A."/>
            <person name="Getino M."/>
            <person name="Pursley I."/>
            <person name="Horton D.L."/>
            <person name="Alikhan N.F."/>
            <person name="Baker D."/>
            <person name="Gharbi K."/>
            <person name="Hall N."/>
            <person name="Watson M."/>
            <person name="Adriaenssens E.M."/>
            <person name="Foster-Nyarko E."/>
            <person name="Jarju S."/>
            <person name="Secka A."/>
            <person name="Antonio M."/>
            <person name="Oren A."/>
            <person name="Chaudhuri R.R."/>
            <person name="La Ragione R."/>
            <person name="Hildebrand F."/>
            <person name="Pallen M.J."/>
        </authorList>
    </citation>
    <scope>NUCLEOTIDE SEQUENCE</scope>
    <source>
        <strain evidence="3">ChiGjej6B6-14162</strain>
    </source>
</reference>
<keyword evidence="1" id="KW-0732">Signal</keyword>
<name>A0A9D2BF97_9BACT</name>
<dbReference type="Gene3D" id="1.20.144.10">
    <property type="entry name" value="Phosphatidic acid phosphatase type 2/haloperoxidase"/>
    <property type="match status" value="1"/>
</dbReference>
<feature type="signal peptide" evidence="1">
    <location>
        <begin position="1"/>
        <end position="23"/>
    </location>
</feature>
<dbReference type="AlphaFoldDB" id="A0A9D2BF97"/>
<dbReference type="EMBL" id="DXEL01000023">
    <property type="protein sequence ID" value="HIX73903.1"/>
    <property type="molecule type" value="Genomic_DNA"/>
</dbReference>
<dbReference type="SUPFAM" id="SSF48317">
    <property type="entry name" value="Acid phosphatase/Vanadium-dependent haloperoxidase"/>
    <property type="match status" value="1"/>
</dbReference>
<gene>
    <name evidence="3" type="ORF">H9977_02495</name>
</gene>
<dbReference type="CDD" id="cd03394">
    <property type="entry name" value="PAP2_like_5"/>
    <property type="match status" value="1"/>
</dbReference>
<evidence type="ECO:0000259" key="2">
    <source>
        <dbReference type="SMART" id="SM00014"/>
    </source>
</evidence>
<accession>A0A9D2BF97</accession>
<evidence type="ECO:0000313" key="4">
    <source>
        <dbReference type="Proteomes" id="UP000886740"/>
    </source>
</evidence>
<feature type="chain" id="PRO_5039358156" evidence="1">
    <location>
        <begin position="24"/>
        <end position="456"/>
    </location>
</feature>
<dbReference type="InterPro" id="IPR036938">
    <property type="entry name" value="PAP2/HPO_sf"/>
</dbReference>